<dbReference type="Proteomes" id="UP000241394">
    <property type="component" value="Chromosome LG20"/>
</dbReference>
<sequence length="625" mass="67359">MGQKSTEVPLLGGDGQPNKKRLRRVLLFFLAFLAITFVGLSLGGNFSFWELGGNNYGERIQIEVADIVESDQAVVAADDGRCSEIGASVLRQGGHAVDAAVATALCLGVVNPMASGVGGGAFMIVRSSSLSQTLAFDMRETAPLASSQDMYENNSKAKYKGPLSIGVPGELAGLHEAWLKYGRWPWKSLFQPAIELAKDGFVVAPYLGLALSSWSKLILADPGLQQVFAPNGKLLQAGDMCYNVELGRSLELVAEQGPQAFYNGTIGEKLVEDVRDAGGILTMEDLRSYKVDITDAIAVNSMGYTILGMPPPSSGTLGLSLVLNILDSYGNANAAKGSLGLHRLIEALKHMFSVRMNLGDPDFVNISNTISDMLSPSYAKKLRRKIFDNTTFPPEYYMYRWSQLRDHGTSHFCIVDADRNAVSMTTTINYGFGSGLLSPSTGVIMNNEMGDFSIPTEVSPDSLPPAPTNFIKPNKRPLSSMSPIIVLKDNQLAGVIGGSGGMNIIPAVIQVFLNHFILGMEPLAAVQNPRVYHKLIPNVVSYENWTVIDGDHIELPDVRRHFLEERGHQLQAKSGGAICQLVVQTLGNGGVNMGRKQGKISSDQIFHGTLTAVSDPRKDGRPAAV</sequence>
<dbReference type="Gene3D" id="3.60.20.40">
    <property type="match status" value="1"/>
</dbReference>
<gene>
    <name evidence="13" type="ORF">CEY00_Acc23302</name>
</gene>
<dbReference type="FunFam" id="3.60.20.40:FF:000004">
    <property type="entry name" value="Glutathione hydrolase 1"/>
    <property type="match status" value="1"/>
</dbReference>
<dbReference type="GO" id="GO:0103068">
    <property type="term" value="F:leukotriene C4 gamma-glutamyl transferase activity"/>
    <property type="evidence" value="ECO:0007669"/>
    <property type="project" value="UniProtKB-EC"/>
</dbReference>
<comment type="catalytic activity">
    <reaction evidence="1 11">
        <text>an S-substituted glutathione + H2O = an S-substituted L-cysteinylglycine + L-glutamate</text>
        <dbReference type="Rhea" id="RHEA:59468"/>
        <dbReference type="ChEBI" id="CHEBI:15377"/>
        <dbReference type="ChEBI" id="CHEBI:29985"/>
        <dbReference type="ChEBI" id="CHEBI:90779"/>
        <dbReference type="ChEBI" id="CHEBI:143103"/>
        <dbReference type="EC" id="3.4.19.13"/>
    </reaction>
</comment>
<comment type="catalytic activity">
    <reaction evidence="2 11">
        <text>glutathione + H2O = L-cysteinylglycine + L-glutamate</text>
        <dbReference type="Rhea" id="RHEA:28807"/>
        <dbReference type="ChEBI" id="CHEBI:15377"/>
        <dbReference type="ChEBI" id="CHEBI:29985"/>
        <dbReference type="ChEBI" id="CHEBI:57925"/>
        <dbReference type="ChEBI" id="CHEBI:61694"/>
        <dbReference type="EC" id="3.4.19.13"/>
    </reaction>
</comment>
<comment type="function">
    <text evidence="11">Cleaves the gamma-glutamyl peptide bond of glutathione and glutathione conjugates.</text>
</comment>
<evidence type="ECO:0000256" key="5">
    <source>
        <dbReference type="ARBA" id="ARBA00022679"/>
    </source>
</evidence>
<dbReference type="SUPFAM" id="SSF56235">
    <property type="entry name" value="N-terminal nucleophile aminohydrolases (Ntn hydrolases)"/>
    <property type="match status" value="1"/>
</dbReference>
<dbReference type="EMBL" id="NKQK01000020">
    <property type="protein sequence ID" value="PSS01945.1"/>
    <property type="molecule type" value="Genomic_DNA"/>
</dbReference>
<evidence type="ECO:0000256" key="12">
    <source>
        <dbReference type="SAM" id="Phobius"/>
    </source>
</evidence>
<keyword evidence="5 11" id="KW-0808">Transferase</keyword>
<evidence type="ECO:0000256" key="8">
    <source>
        <dbReference type="ARBA" id="ARBA00047417"/>
    </source>
</evidence>
<dbReference type="InterPro" id="IPR000101">
    <property type="entry name" value="GGT_peptidase"/>
</dbReference>
<evidence type="ECO:0000256" key="6">
    <source>
        <dbReference type="ARBA" id="ARBA00022801"/>
    </source>
</evidence>
<dbReference type="FunFam" id="1.10.246.130:FF:000001">
    <property type="entry name" value="Gamma-glutamyltransferase 5 isoform 1"/>
    <property type="match status" value="1"/>
</dbReference>
<dbReference type="PANTHER" id="PTHR11686:SF9">
    <property type="entry name" value="RE13973P"/>
    <property type="match status" value="1"/>
</dbReference>
<dbReference type="PRINTS" id="PR01210">
    <property type="entry name" value="GGTRANSPTASE"/>
</dbReference>
<protein>
    <recommendedName>
        <fullName evidence="11">Glutathione hydrolase</fullName>
        <ecNumber evidence="11">2.3.2.2</ecNumber>
        <ecNumber evidence="11">3.4.19.13</ecNumber>
    </recommendedName>
    <alternativeName>
        <fullName evidence="11">Gamma-glutamyltransferase</fullName>
    </alternativeName>
    <alternativeName>
        <fullName evidence="11">Gamma-glutamyltranspeptidase</fullName>
    </alternativeName>
</protein>
<dbReference type="AlphaFoldDB" id="A0A2R6Q517"/>
<dbReference type="GO" id="GO:0016756">
    <property type="term" value="F:glutathione gamma-glutamylcysteinyltransferase activity"/>
    <property type="evidence" value="ECO:0007669"/>
    <property type="project" value="UniProtKB-ARBA"/>
</dbReference>
<dbReference type="EC" id="2.3.2.2" evidence="11"/>
<evidence type="ECO:0000256" key="9">
    <source>
        <dbReference type="PIRSR" id="PIRSR600101-1"/>
    </source>
</evidence>
<evidence type="ECO:0000256" key="11">
    <source>
        <dbReference type="RuleBase" id="RU368068"/>
    </source>
</evidence>
<dbReference type="GO" id="GO:0005886">
    <property type="term" value="C:plasma membrane"/>
    <property type="evidence" value="ECO:0007669"/>
    <property type="project" value="TreeGrafter"/>
</dbReference>
<accession>A0A2R6Q517</accession>
<feature type="binding site" evidence="10">
    <location>
        <begin position="427"/>
        <end position="429"/>
    </location>
    <ligand>
        <name>L-glutamate</name>
        <dbReference type="ChEBI" id="CHEBI:29985"/>
    </ligand>
</feature>
<keyword evidence="11" id="KW-0012">Acyltransferase</keyword>
<evidence type="ECO:0000256" key="2">
    <source>
        <dbReference type="ARBA" id="ARBA00001089"/>
    </source>
</evidence>
<dbReference type="PANTHER" id="PTHR11686">
    <property type="entry name" value="GAMMA GLUTAMYL TRANSPEPTIDASE"/>
    <property type="match status" value="1"/>
</dbReference>
<dbReference type="UniPathway" id="UPA00204"/>
<comment type="similarity">
    <text evidence="4">Belongs to the gamma-glutamyltransferase family.</text>
</comment>
<keyword evidence="6 11" id="KW-0378">Hydrolase</keyword>
<dbReference type="Pfam" id="PF01019">
    <property type="entry name" value="G_glu_transpept"/>
    <property type="match status" value="1"/>
</dbReference>
<dbReference type="STRING" id="1590841.A0A2R6Q517"/>
<feature type="binding site" evidence="10">
    <location>
        <position position="139"/>
    </location>
    <ligand>
        <name>L-glutamate</name>
        <dbReference type="ChEBI" id="CHEBI:29985"/>
    </ligand>
</feature>
<dbReference type="FunCoup" id="A0A2R6Q517">
    <property type="interactions" value="1551"/>
</dbReference>
<evidence type="ECO:0000256" key="10">
    <source>
        <dbReference type="PIRSR" id="PIRSR600101-2"/>
    </source>
</evidence>
<keyword evidence="7" id="KW-0325">Glycoprotein</keyword>
<dbReference type="InterPro" id="IPR029055">
    <property type="entry name" value="Ntn_hydrolases_N"/>
</dbReference>
<keyword evidence="12" id="KW-1133">Transmembrane helix</keyword>
<organism evidence="13 14">
    <name type="scientific">Actinidia chinensis var. chinensis</name>
    <name type="common">Chinese soft-hair kiwi</name>
    <dbReference type="NCBI Taxonomy" id="1590841"/>
    <lineage>
        <taxon>Eukaryota</taxon>
        <taxon>Viridiplantae</taxon>
        <taxon>Streptophyta</taxon>
        <taxon>Embryophyta</taxon>
        <taxon>Tracheophyta</taxon>
        <taxon>Spermatophyta</taxon>
        <taxon>Magnoliopsida</taxon>
        <taxon>eudicotyledons</taxon>
        <taxon>Gunneridae</taxon>
        <taxon>Pentapetalae</taxon>
        <taxon>asterids</taxon>
        <taxon>Ericales</taxon>
        <taxon>Actinidiaceae</taxon>
        <taxon>Actinidia</taxon>
    </lineage>
</organism>
<comment type="caution">
    <text evidence="13">The sequence shown here is derived from an EMBL/GenBank/DDBJ whole genome shotgun (WGS) entry which is preliminary data.</text>
</comment>
<evidence type="ECO:0000256" key="1">
    <source>
        <dbReference type="ARBA" id="ARBA00001049"/>
    </source>
</evidence>
<reference evidence="13 14" key="1">
    <citation type="submission" date="2017-07" db="EMBL/GenBank/DDBJ databases">
        <title>An improved, manually edited Actinidia chinensis var. chinensis (kiwifruit) genome highlights the challenges associated with draft genomes and gene prediction in plants.</title>
        <authorList>
            <person name="Pilkington S."/>
            <person name="Crowhurst R."/>
            <person name="Hilario E."/>
            <person name="Nardozza S."/>
            <person name="Fraser L."/>
            <person name="Peng Y."/>
            <person name="Gunaseelan K."/>
            <person name="Simpson R."/>
            <person name="Tahir J."/>
            <person name="Deroles S."/>
            <person name="Templeton K."/>
            <person name="Luo Z."/>
            <person name="Davy M."/>
            <person name="Cheng C."/>
            <person name="Mcneilage M."/>
            <person name="Scaglione D."/>
            <person name="Liu Y."/>
            <person name="Zhang Q."/>
            <person name="Datson P."/>
            <person name="De Silva N."/>
            <person name="Gardiner S."/>
            <person name="Bassett H."/>
            <person name="Chagne D."/>
            <person name="Mccallum J."/>
            <person name="Dzierzon H."/>
            <person name="Deng C."/>
            <person name="Wang Y.-Y."/>
            <person name="Barron N."/>
            <person name="Manako K."/>
            <person name="Bowen J."/>
            <person name="Foster T."/>
            <person name="Erridge Z."/>
            <person name="Tiffin H."/>
            <person name="Waite C."/>
            <person name="Davies K."/>
            <person name="Grierson E."/>
            <person name="Laing W."/>
            <person name="Kirk R."/>
            <person name="Chen X."/>
            <person name="Wood M."/>
            <person name="Montefiori M."/>
            <person name="Brummell D."/>
            <person name="Schwinn K."/>
            <person name="Catanach A."/>
            <person name="Fullerton C."/>
            <person name="Li D."/>
            <person name="Meiyalaghan S."/>
            <person name="Nieuwenhuizen N."/>
            <person name="Read N."/>
            <person name="Prakash R."/>
            <person name="Hunter D."/>
            <person name="Zhang H."/>
            <person name="Mckenzie M."/>
            <person name="Knabel M."/>
            <person name="Harris A."/>
            <person name="Allan A."/>
            <person name="Chen A."/>
            <person name="Janssen B."/>
            <person name="Plunkett B."/>
            <person name="Dwamena C."/>
            <person name="Voogd C."/>
            <person name="Leif D."/>
            <person name="Lafferty D."/>
            <person name="Souleyre E."/>
            <person name="Varkonyi-Gasic E."/>
            <person name="Gambi F."/>
            <person name="Hanley J."/>
            <person name="Yao J.-L."/>
            <person name="Cheung J."/>
            <person name="David K."/>
            <person name="Warren B."/>
            <person name="Marsh K."/>
            <person name="Snowden K."/>
            <person name="Lin-Wang K."/>
            <person name="Brian L."/>
            <person name="Martinez-Sanchez M."/>
            <person name="Wang M."/>
            <person name="Ileperuma N."/>
            <person name="Macnee N."/>
            <person name="Campin R."/>
            <person name="Mcatee P."/>
            <person name="Drummond R."/>
            <person name="Espley R."/>
            <person name="Ireland H."/>
            <person name="Wu R."/>
            <person name="Atkinson R."/>
            <person name="Karunairetnam S."/>
            <person name="Bulley S."/>
            <person name="Chunkath S."/>
            <person name="Hanley Z."/>
            <person name="Storey R."/>
            <person name="Thrimawithana A."/>
            <person name="Thomson S."/>
            <person name="David C."/>
            <person name="Testolin R."/>
        </authorList>
    </citation>
    <scope>NUCLEOTIDE SEQUENCE [LARGE SCALE GENOMIC DNA]</scope>
    <source>
        <strain evidence="14">cv. Red5</strain>
        <tissue evidence="13">Young leaf</tissue>
    </source>
</reference>
<dbReference type="NCBIfam" id="TIGR00066">
    <property type="entry name" value="g_glut_trans"/>
    <property type="match status" value="1"/>
</dbReference>
<dbReference type="Gramene" id="PSS01945">
    <property type="protein sequence ID" value="PSS01945"/>
    <property type="gene ID" value="CEY00_Acc23302"/>
</dbReference>
<dbReference type="Gene3D" id="1.10.246.130">
    <property type="match status" value="1"/>
</dbReference>
<keyword evidence="12" id="KW-0812">Transmembrane</keyword>
<feature type="binding site" evidence="10">
    <location>
        <begin position="479"/>
        <end position="480"/>
    </location>
    <ligand>
        <name>L-glutamate</name>
        <dbReference type="ChEBI" id="CHEBI:29985"/>
    </ligand>
</feature>
<feature type="active site" description="Nucleophile" evidence="9">
    <location>
        <position position="409"/>
    </location>
</feature>
<evidence type="ECO:0000256" key="7">
    <source>
        <dbReference type="ARBA" id="ARBA00023180"/>
    </source>
</evidence>
<dbReference type="OMA" id="ICGMGPP"/>
<keyword evidence="14" id="KW-1185">Reference proteome</keyword>
<evidence type="ECO:0000313" key="13">
    <source>
        <dbReference type="EMBL" id="PSS01945.1"/>
    </source>
</evidence>
<dbReference type="GO" id="GO:0006751">
    <property type="term" value="P:glutathione catabolic process"/>
    <property type="evidence" value="ECO:0007669"/>
    <property type="project" value="UniProtKB-UniRule"/>
</dbReference>
<dbReference type="InterPro" id="IPR043137">
    <property type="entry name" value="GGT_ssub_C"/>
</dbReference>
<keyword evidence="12" id="KW-0472">Membrane</keyword>
<evidence type="ECO:0000256" key="4">
    <source>
        <dbReference type="ARBA" id="ARBA00009381"/>
    </source>
</evidence>
<dbReference type="OrthoDB" id="2015213at2759"/>
<feature type="binding site" evidence="10">
    <location>
        <position position="501"/>
    </location>
    <ligand>
        <name>L-glutamate</name>
        <dbReference type="ChEBI" id="CHEBI:29985"/>
    </ligand>
</feature>
<dbReference type="EC" id="3.4.19.13" evidence="11"/>
<evidence type="ECO:0000256" key="3">
    <source>
        <dbReference type="ARBA" id="ARBA00005115"/>
    </source>
</evidence>
<feature type="binding site" evidence="10">
    <location>
        <position position="451"/>
    </location>
    <ligand>
        <name>L-glutamate</name>
        <dbReference type="ChEBI" id="CHEBI:29985"/>
    </ligand>
</feature>
<dbReference type="GO" id="GO:0036374">
    <property type="term" value="F:glutathione hydrolase activity"/>
    <property type="evidence" value="ECO:0007669"/>
    <property type="project" value="UniProtKB-UniRule"/>
</dbReference>
<dbReference type="InParanoid" id="A0A2R6Q517"/>
<proteinExistence type="inferred from homology"/>
<reference evidence="14" key="2">
    <citation type="journal article" date="2018" name="BMC Genomics">
        <title>A manually annotated Actinidia chinensis var. chinensis (kiwifruit) genome highlights the challenges associated with draft genomes and gene prediction in plants.</title>
        <authorList>
            <person name="Pilkington S.M."/>
            <person name="Crowhurst R."/>
            <person name="Hilario E."/>
            <person name="Nardozza S."/>
            <person name="Fraser L."/>
            <person name="Peng Y."/>
            <person name="Gunaseelan K."/>
            <person name="Simpson R."/>
            <person name="Tahir J."/>
            <person name="Deroles S.C."/>
            <person name="Templeton K."/>
            <person name="Luo Z."/>
            <person name="Davy M."/>
            <person name="Cheng C."/>
            <person name="McNeilage M."/>
            <person name="Scaglione D."/>
            <person name="Liu Y."/>
            <person name="Zhang Q."/>
            <person name="Datson P."/>
            <person name="De Silva N."/>
            <person name="Gardiner S.E."/>
            <person name="Bassett H."/>
            <person name="Chagne D."/>
            <person name="McCallum J."/>
            <person name="Dzierzon H."/>
            <person name="Deng C."/>
            <person name="Wang Y.Y."/>
            <person name="Barron L."/>
            <person name="Manako K."/>
            <person name="Bowen J."/>
            <person name="Foster T.M."/>
            <person name="Erridge Z.A."/>
            <person name="Tiffin H."/>
            <person name="Waite C.N."/>
            <person name="Davies K.M."/>
            <person name="Grierson E.P."/>
            <person name="Laing W.A."/>
            <person name="Kirk R."/>
            <person name="Chen X."/>
            <person name="Wood M."/>
            <person name="Montefiori M."/>
            <person name="Brummell D.A."/>
            <person name="Schwinn K.E."/>
            <person name="Catanach A."/>
            <person name="Fullerton C."/>
            <person name="Li D."/>
            <person name="Meiyalaghan S."/>
            <person name="Nieuwenhuizen N."/>
            <person name="Read N."/>
            <person name="Prakash R."/>
            <person name="Hunter D."/>
            <person name="Zhang H."/>
            <person name="McKenzie M."/>
            <person name="Knabel M."/>
            <person name="Harris A."/>
            <person name="Allan A.C."/>
            <person name="Gleave A."/>
            <person name="Chen A."/>
            <person name="Janssen B.J."/>
            <person name="Plunkett B."/>
            <person name="Ampomah-Dwamena C."/>
            <person name="Voogd C."/>
            <person name="Leif D."/>
            <person name="Lafferty D."/>
            <person name="Souleyre E.J.F."/>
            <person name="Varkonyi-Gasic E."/>
            <person name="Gambi F."/>
            <person name="Hanley J."/>
            <person name="Yao J.L."/>
            <person name="Cheung J."/>
            <person name="David K.M."/>
            <person name="Warren B."/>
            <person name="Marsh K."/>
            <person name="Snowden K.C."/>
            <person name="Lin-Wang K."/>
            <person name="Brian L."/>
            <person name="Martinez-Sanchez M."/>
            <person name="Wang M."/>
            <person name="Ileperuma N."/>
            <person name="Macnee N."/>
            <person name="Campin R."/>
            <person name="McAtee P."/>
            <person name="Drummond R.S.M."/>
            <person name="Espley R.V."/>
            <person name="Ireland H.S."/>
            <person name="Wu R."/>
            <person name="Atkinson R.G."/>
            <person name="Karunairetnam S."/>
            <person name="Bulley S."/>
            <person name="Chunkath S."/>
            <person name="Hanley Z."/>
            <person name="Storey R."/>
            <person name="Thrimawithana A.H."/>
            <person name="Thomson S."/>
            <person name="David C."/>
            <person name="Testolin R."/>
            <person name="Huang H."/>
            <person name="Hellens R.P."/>
            <person name="Schaffer R.J."/>
        </authorList>
    </citation>
    <scope>NUCLEOTIDE SEQUENCE [LARGE SCALE GENOMIC DNA]</scope>
    <source>
        <strain evidence="14">cv. Red5</strain>
    </source>
</reference>
<dbReference type="InterPro" id="IPR043138">
    <property type="entry name" value="GGT_lsub"/>
</dbReference>
<evidence type="ECO:0000313" key="14">
    <source>
        <dbReference type="Proteomes" id="UP000241394"/>
    </source>
</evidence>
<comment type="catalytic activity">
    <reaction evidence="8 11">
        <text>an N-terminal (5-L-glutamyl)-[peptide] + an alpha-amino acid = 5-L-glutamyl amino acid + an N-terminal L-alpha-aminoacyl-[peptide]</text>
        <dbReference type="Rhea" id="RHEA:23904"/>
        <dbReference type="Rhea" id="RHEA-COMP:9780"/>
        <dbReference type="Rhea" id="RHEA-COMP:9795"/>
        <dbReference type="ChEBI" id="CHEBI:77644"/>
        <dbReference type="ChEBI" id="CHEBI:78597"/>
        <dbReference type="ChEBI" id="CHEBI:78599"/>
        <dbReference type="ChEBI" id="CHEBI:78608"/>
        <dbReference type="EC" id="2.3.2.2"/>
    </reaction>
</comment>
<name>A0A2R6Q517_ACTCC</name>
<comment type="pathway">
    <text evidence="3 11">Sulfur metabolism; glutathione metabolism.</text>
</comment>
<feature type="transmembrane region" description="Helical" evidence="12">
    <location>
        <begin position="25"/>
        <end position="49"/>
    </location>
</feature>